<organism evidence="3 4">
    <name type="scientific">Priestia megaterium</name>
    <name type="common">Bacillus megaterium</name>
    <dbReference type="NCBI Taxonomy" id="1404"/>
    <lineage>
        <taxon>Bacteria</taxon>
        <taxon>Bacillati</taxon>
        <taxon>Bacillota</taxon>
        <taxon>Bacilli</taxon>
        <taxon>Bacillales</taxon>
        <taxon>Bacillaceae</taxon>
        <taxon>Priestia</taxon>
    </lineage>
</organism>
<feature type="chain" id="PRO_5044881262" evidence="1">
    <location>
        <begin position="26"/>
        <end position="219"/>
    </location>
</feature>
<dbReference type="CDD" id="cd00118">
    <property type="entry name" value="LysM"/>
    <property type="match status" value="1"/>
</dbReference>
<dbReference type="InterPro" id="IPR018392">
    <property type="entry name" value="LysM"/>
</dbReference>
<dbReference type="PANTHER" id="PTHR31157">
    <property type="entry name" value="SCP DOMAIN-CONTAINING PROTEIN"/>
    <property type="match status" value="1"/>
</dbReference>
<keyword evidence="1" id="KW-0732">Signal</keyword>
<evidence type="ECO:0000256" key="1">
    <source>
        <dbReference type="SAM" id="SignalP"/>
    </source>
</evidence>
<reference evidence="3 4" key="1">
    <citation type="submission" date="2023-02" db="EMBL/GenBank/DDBJ databases">
        <authorList>
            <person name="Olszewska D."/>
        </authorList>
    </citation>
    <scope>NUCLEOTIDE SEQUENCE [LARGE SCALE GENOMIC DNA]</scope>
    <source>
        <strain evidence="3 4">FDU301</strain>
    </source>
</reference>
<protein>
    <submittedName>
        <fullName evidence="3">CAP domain-containing protein</fullName>
    </submittedName>
</protein>
<feature type="signal peptide" evidence="1">
    <location>
        <begin position="1"/>
        <end position="25"/>
    </location>
</feature>
<dbReference type="NCBIfam" id="TIGR02909">
    <property type="entry name" value="spore_YkwD"/>
    <property type="match status" value="1"/>
</dbReference>
<sequence length="219" mass="24345">MKKQLIVSALALSIIGGVSSTNASAMTMYKEPPFEAYKVTKGDSLFFIAKRYGLDYKKLMELNPKVDPYNMEVGSIIRLKSEASVTKPTASSSELSAYEQEVVTLVNQERAKVGLPALKVDNQLAKTARLKSQDMHDKKYFDHTSPTYGSPFDMMKQFGITYKTAGENIAYGQKTPAEVMNAWMNSPGHKANILSKDFTHIGVGYVQDGSYWTQQFIGK</sequence>
<evidence type="ECO:0000313" key="4">
    <source>
        <dbReference type="Proteomes" id="UP001213771"/>
    </source>
</evidence>
<dbReference type="Pfam" id="PF00188">
    <property type="entry name" value="CAP"/>
    <property type="match status" value="1"/>
</dbReference>
<proteinExistence type="predicted"/>
<gene>
    <name evidence="3" type="ORF">PVE99_05015</name>
</gene>
<feature type="domain" description="LysM" evidence="2">
    <location>
        <begin position="35"/>
        <end position="79"/>
    </location>
</feature>
<dbReference type="EMBL" id="JARAOX010000148">
    <property type="protein sequence ID" value="MDD9781757.1"/>
    <property type="molecule type" value="Genomic_DNA"/>
</dbReference>
<dbReference type="Pfam" id="PF01476">
    <property type="entry name" value="LysM"/>
    <property type="match status" value="1"/>
</dbReference>
<dbReference type="InterPro" id="IPR036779">
    <property type="entry name" value="LysM_dom_sf"/>
</dbReference>
<dbReference type="PROSITE" id="PS51782">
    <property type="entry name" value="LYSM"/>
    <property type="match status" value="1"/>
</dbReference>
<name>A0ABD4WNG7_PRIMG</name>
<comment type="caution">
    <text evidence="3">The sequence shown here is derived from an EMBL/GenBank/DDBJ whole genome shotgun (WGS) entry which is preliminary data.</text>
</comment>
<dbReference type="InterPro" id="IPR014044">
    <property type="entry name" value="CAP_dom"/>
</dbReference>
<dbReference type="InterPro" id="IPR035940">
    <property type="entry name" value="CAP_sf"/>
</dbReference>
<dbReference type="Proteomes" id="UP001213771">
    <property type="component" value="Unassembled WGS sequence"/>
</dbReference>
<dbReference type="CDD" id="cd05379">
    <property type="entry name" value="CAP_bacterial"/>
    <property type="match status" value="1"/>
</dbReference>
<dbReference type="AlphaFoldDB" id="A0ABD4WNG7"/>
<evidence type="ECO:0000259" key="2">
    <source>
        <dbReference type="PROSITE" id="PS51782"/>
    </source>
</evidence>
<dbReference type="PANTHER" id="PTHR31157:SF1">
    <property type="entry name" value="SCP DOMAIN-CONTAINING PROTEIN"/>
    <property type="match status" value="1"/>
</dbReference>
<dbReference type="SUPFAM" id="SSF54106">
    <property type="entry name" value="LysM domain"/>
    <property type="match status" value="1"/>
</dbReference>
<dbReference type="SUPFAM" id="SSF55797">
    <property type="entry name" value="PR-1-like"/>
    <property type="match status" value="1"/>
</dbReference>
<dbReference type="SMART" id="SM00257">
    <property type="entry name" value="LysM"/>
    <property type="match status" value="1"/>
</dbReference>
<dbReference type="Gene3D" id="3.40.33.10">
    <property type="entry name" value="CAP"/>
    <property type="match status" value="1"/>
</dbReference>
<dbReference type="InterPro" id="IPR014258">
    <property type="entry name" value="CAP_domain_YkwD-like"/>
</dbReference>
<dbReference type="RefSeq" id="WP_274588674.1">
    <property type="nucleotide sequence ID" value="NZ_JARAOX010000148.1"/>
</dbReference>
<accession>A0ABD4WNG7</accession>
<evidence type="ECO:0000313" key="3">
    <source>
        <dbReference type="EMBL" id="MDD9781757.1"/>
    </source>
</evidence>